<dbReference type="PANTHER" id="PTHR43341">
    <property type="entry name" value="AMINO ACID PERMEASE"/>
    <property type="match status" value="1"/>
</dbReference>
<accession>A0A1A6A653</accession>
<evidence type="ECO:0000256" key="2">
    <source>
        <dbReference type="ARBA" id="ARBA00022448"/>
    </source>
</evidence>
<evidence type="ECO:0000313" key="10">
    <source>
        <dbReference type="Proteomes" id="UP000078595"/>
    </source>
</evidence>
<feature type="transmembrane region" description="Helical" evidence="6">
    <location>
        <begin position="401"/>
        <end position="424"/>
    </location>
</feature>
<reference evidence="8" key="1">
    <citation type="submission" date="2013-07" db="EMBL/GenBank/DDBJ databases">
        <title>The Genome Sequence of Cryptococcus dejecticola CBS10117.</title>
        <authorList>
            <consortium name="The Broad Institute Genome Sequencing Platform"/>
            <person name="Cuomo C."/>
            <person name="Litvintseva A."/>
            <person name="Chen Y."/>
            <person name="Heitman J."/>
            <person name="Sun S."/>
            <person name="Springer D."/>
            <person name="Dromer F."/>
            <person name="Young S.K."/>
            <person name="Zeng Q."/>
            <person name="Gargeya S."/>
            <person name="Fitzgerald M."/>
            <person name="Abouelleil A."/>
            <person name="Alvarado L."/>
            <person name="Berlin A.M."/>
            <person name="Chapman S.B."/>
            <person name="Dewar J."/>
            <person name="Goldberg J."/>
            <person name="Griggs A."/>
            <person name="Gujja S."/>
            <person name="Hansen M."/>
            <person name="Howarth C."/>
            <person name="Imamovic A."/>
            <person name="Larimer J."/>
            <person name="McCowan C."/>
            <person name="Murphy C."/>
            <person name="Pearson M."/>
            <person name="Priest M."/>
            <person name="Roberts A."/>
            <person name="Saif S."/>
            <person name="Shea T."/>
            <person name="Sykes S."/>
            <person name="Wortman J."/>
            <person name="Nusbaum C."/>
            <person name="Birren B."/>
        </authorList>
    </citation>
    <scope>NUCLEOTIDE SEQUENCE [LARGE SCALE GENOMIC DNA]</scope>
    <source>
        <strain evidence="8">CBS 10117</strain>
    </source>
</reference>
<reference evidence="9" key="3">
    <citation type="submission" date="2024-02" db="EMBL/GenBank/DDBJ databases">
        <title>Comparative genomics of Cryptococcus and Kwoniella reveals pathogenesis evolution and contrasting modes of karyotype evolution via chromosome fusion or intercentromeric recombination.</title>
        <authorList>
            <person name="Coelho M.A."/>
            <person name="David-Palma M."/>
            <person name="Shea T."/>
            <person name="Bowers K."/>
            <person name="McGinley-Smith S."/>
            <person name="Mohammad A.W."/>
            <person name="Gnirke A."/>
            <person name="Yurkov A.M."/>
            <person name="Nowrousian M."/>
            <person name="Sun S."/>
            <person name="Cuomo C.A."/>
            <person name="Heitman J."/>
        </authorList>
    </citation>
    <scope>NUCLEOTIDE SEQUENCE</scope>
    <source>
        <strain evidence="9">CBS 10117</strain>
    </source>
</reference>
<dbReference type="Pfam" id="PF00324">
    <property type="entry name" value="AA_permease"/>
    <property type="match status" value="1"/>
</dbReference>
<keyword evidence="3 6" id="KW-0812">Transmembrane</keyword>
<reference evidence="9" key="2">
    <citation type="submission" date="2013-07" db="EMBL/GenBank/DDBJ databases">
        <authorList>
            <consortium name="The Broad Institute Genome Sequencing Platform"/>
            <person name="Cuomo C."/>
            <person name="Litvintseva A."/>
            <person name="Chen Y."/>
            <person name="Heitman J."/>
            <person name="Sun S."/>
            <person name="Springer D."/>
            <person name="Dromer F."/>
            <person name="Young S.K."/>
            <person name="Zeng Q."/>
            <person name="Gargeya S."/>
            <person name="Fitzgerald M."/>
            <person name="Abouelleil A."/>
            <person name="Alvarado L."/>
            <person name="Berlin A.M."/>
            <person name="Chapman S.B."/>
            <person name="Dewar J."/>
            <person name="Goldberg J."/>
            <person name="Griggs A."/>
            <person name="Gujja S."/>
            <person name="Hansen M."/>
            <person name="Howarth C."/>
            <person name="Imamovic A."/>
            <person name="Larimer J."/>
            <person name="McCowan C."/>
            <person name="Murphy C."/>
            <person name="Pearson M."/>
            <person name="Priest M."/>
            <person name="Roberts A."/>
            <person name="Saif S."/>
            <person name="Shea T."/>
            <person name="Sykes S."/>
            <person name="Wortman J."/>
            <person name="Nusbaum C."/>
            <person name="Birren B."/>
        </authorList>
    </citation>
    <scope>NUCLEOTIDE SEQUENCE</scope>
    <source>
        <strain evidence="9">CBS 10117</strain>
    </source>
</reference>
<dbReference type="KEGG" id="kdj:28968573"/>
<dbReference type="InterPro" id="IPR004841">
    <property type="entry name" value="AA-permease/SLC12A_dom"/>
</dbReference>
<feature type="transmembrane region" description="Helical" evidence="6">
    <location>
        <begin position="369"/>
        <end position="389"/>
    </location>
</feature>
<evidence type="ECO:0000256" key="5">
    <source>
        <dbReference type="ARBA" id="ARBA00023136"/>
    </source>
</evidence>
<feature type="transmembrane region" description="Helical" evidence="6">
    <location>
        <begin position="479"/>
        <end position="498"/>
    </location>
</feature>
<keyword evidence="5 6" id="KW-0472">Membrane</keyword>
<dbReference type="EMBL" id="CP144534">
    <property type="protein sequence ID" value="WWC61563.1"/>
    <property type="molecule type" value="Genomic_DNA"/>
</dbReference>
<comment type="subcellular location">
    <subcellularLocation>
        <location evidence="1">Membrane</location>
        <topology evidence="1">Multi-pass membrane protein</topology>
    </subcellularLocation>
</comment>
<keyword evidence="10" id="KW-1185">Reference proteome</keyword>
<feature type="domain" description="Amino acid permease/ SLC12A" evidence="7">
    <location>
        <begin position="44"/>
        <end position="500"/>
    </location>
</feature>
<dbReference type="RefSeq" id="XP_018263380.1">
    <property type="nucleotide sequence ID" value="XM_018408169.1"/>
</dbReference>
<feature type="transmembrane region" description="Helical" evidence="6">
    <location>
        <begin position="72"/>
        <end position="92"/>
    </location>
</feature>
<evidence type="ECO:0000313" key="9">
    <source>
        <dbReference type="EMBL" id="WWC61563.1"/>
    </source>
</evidence>
<proteinExistence type="predicted"/>
<organism evidence="8">
    <name type="scientific">Kwoniella dejecticola CBS 10117</name>
    <dbReference type="NCBI Taxonomy" id="1296121"/>
    <lineage>
        <taxon>Eukaryota</taxon>
        <taxon>Fungi</taxon>
        <taxon>Dikarya</taxon>
        <taxon>Basidiomycota</taxon>
        <taxon>Agaricomycotina</taxon>
        <taxon>Tremellomycetes</taxon>
        <taxon>Tremellales</taxon>
        <taxon>Cryptococcaceae</taxon>
        <taxon>Kwoniella</taxon>
    </lineage>
</organism>
<dbReference type="PANTHER" id="PTHR43341:SF15">
    <property type="entry name" value="GENERAL AMINO ACID PERMEASE AGP2"/>
    <property type="match status" value="1"/>
</dbReference>
<feature type="transmembrane region" description="Helical" evidence="6">
    <location>
        <begin position="47"/>
        <end position="66"/>
    </location>
</feature>
<dbReference type="GeneID" id="28968573"/>
<feature type="transmembrane region" description="Helical" evidence="6">
    <location>
        <begin position="445"/>
        <end position="467"/>
    </location>
</feature>
<evidence type="ECO:0000256" key="1">
    <source>
        <dbReference type="ARBA" id="ARBA00004141"/>
    </source>
</evidence>
<evidence type="ECO:0000256" key="3">
    <source>
        <dbReference type="ARBA" id="ARBA00022692"/>
    </source>
</evidence>
<dbReference type="Proteomes" id="UP000078595">
    <property type="component" value="Chromosome 5"/>
</dbReference>
<evidence type="ECO:0000256" key="4">
    <source>
        <dbReference type="ARBA" id="ARBA00022989"/>
    </source>
</evidence>
<keyword evidence="4 6" id="KW-1133">Transmembrane helix</keyword>
<evidence type="ECO:0000313" key="8">
    <source>
        <dbReference type="EMBL" id="OBR85538.1"/>
    </source>
</evidence>
<evidence type="ECO:0000256" key="6">
    <source>
        <dbReference type="SAM" id="Phobius"/>
    </source>
</evidence>
<dbReference type="GO" id="GO:0016020">
    <property type="term" value="C:membrane"/>
    <property type="evidence" value="ECO:0007669"/>
    <property type="project" value="UniProtKB-SubCell"/>
</dbReference>
<feature type="transmembrane region" description="Helical" evidence="6">
    <location>
        <begin position="187"/>
        <end position="207"/>
    </location>
</feature>
<dbReference type="PIRSF" id="PIRSF006060">
    <property type="entry name" value="AA_transporter"/>
    <property type="match status" value="1"/>
</dbReference>
<dbReference type="FunFam" id="1.20.1740.10:FF:000001">
    <property type="entry name" value="Amino acid permease"/>
    <property type="match status" value="1"/>
</dbReference>
<dbReference type="GO" id="GO:0015171">
    <property type="term" value="F:amino acid transmembrane transporter activity"/>
    <property type="evidence" value="ECO:0007669"/>
    <property type="project" value="TreeGrafter"/>
</dbReference>
<dbReference type="OrthoDB" id="10062876at2759"/>
<evidence type="ECO:0000259" key="7">
    <source>
        <dbReference type="Pfam" id="PF00324"/>
    </source>
</evidence>
<dbReference type="InterPro" id="IPR050524">
    <property type="entry name" value="APC_YAT"/>
</dbReference>
<dbReference type="VEuPathDB" id="FungiDB:I303_04874"/>
<dbReference type="Gene3D" id="1.20.1740.10">
    <property type="entry name" value="Amino acid/polyamine transporter I"/>
    <property type="match status" value="1"/>
</dbReference>
<sequence length="548" mass="60048">MSIDFQNAEKSPEDVYTKDAVIETSVDDVVVGTKHTVRGLKPRHAQMMAIAGAIGTGLFVGTGSALKRAGPLGLLLGYVLYSGLIWTSYNAMCEMVTWLPVDGSFLHLAGRFVGPSFGFGMAWLYTYNNAVIVAAEATAVAGFVNYWNDSISNGVWCALFIVSCFLLNVFGVRIYGEGEFWLSSFKVFLVVCLMVFTVVTMCGGNPLHDAFGFRYWKNPGVFGDYLVKGPAGHFAGLFSIFVQAAFAFGGPDMIAIAAGEIQYPRRVIPSVTKRVIYRLIFFFVGGALCVGILVPHNDPILGTSQKGGGSSPFVIAATRLQIPVLPDIINATLLTSAWSVGLDCCYCATRSLYSLSLSGHAPKIFQRTWRGVPTASVIVICLVGCLSFMSLSNDSVVVFNWITNITGSGILLVIALLHFMYIRWHAALKAQGVDRSQLPFHKRGQIYLSWFACIAYVILLLTNGFYIFVPGHWDTPDFLFAYLAIPAFVVPFLGHKIYRACKGHTRLGLIPAHEIDLFSGKAEIDEEEKTYPELAEGKGAKFERWLWG</sequence>
<protein>
    <recommendedName>
        <fullName evidence="7">Amino acid permease/ SLC12A domain-containing protein</fullName>
    </recommendedName>
</protein>
<feature type="transmembrane region" description="Helical" evidence="6">
    <location>
        <begin position="328"/>
        <end position="348"/>
    </location>
</feature>
<feature type="transmembrane region" description="Helical" evidence="6">
    <location>
        <begin position="275"/>
        <end position="294"/>
    </location>
</feature>
<feature type="transmembrane region" description="Helical" evidence="6">
    <location>
        <begin position="155"/>
        <end position="175"/>
    </location>
</feature>
<dbReference type="STRING" id="1296121.A0A1A6A653"/>
<name>A0A1A6A653_9TREE</name>
<dbReference type="EMBL" id="KI894031">
    <property type="protein sequence ID" value="OBR85538.1"/>
    <property type="molecule type" value="Genomic_DNA"/>
</dbReference>
<feature type="transmembrane region" description="Helical" evidence="6">
    <location>
        <begin position="104"/>
        <end position="124"/>
    </location>
</feature>
<gene>
    <name evidence="8" type="ORF">I303_04874</name>
    <name evidence="9" type="ORF">I303_104147</name>
</gene>
<dbReference type="AlphaFoldDB" id="A0A1A6A653"/>
<keyword evidence="2" id="KW-0813">Transport</keyword>